<sequence length="94" mass="10306">MLTCVSVPAWSADSFSSIAKPIGKHMHTLGNAFACELLAGTRGLANAPQCRDRNASALSDYREFDKSADKKTLRECMKPDNLIDDDVRKCMKGL</sequence>
<evidence type="ECO:0000313" key="2">
    <source>
        <dbReference type="Proteomes" id="UP000192815"/>
    </source>
</evidence>
<organism evidence="1 2">
    <name type="scientific">Pseudomonas floridensis</name>
    <dbReference type="NCBI Taxonomy" id="1958950"/>
    <lineage>
        <taxon>Bacteria</taxon>
        <taxon>Pseudomonadati</taxon>
        <taxon>Pseudomonadota</taxon>
        <taxon>Gammaproteobacteria</taxon>
        <taxon>Pseudomonadales</taxon>
        <taxon>Pseudomonadaceae</taxon>
        <taxon>Pseudomonas</taxon>
    </lineage>
</organism>
<dbReference type="AlphaFoldDB" id="A0A1X0N313"/>
<name>A0A1X0N313_9PSED</name>
<reference evidence="2" key="1">
    <citation type="submission" date="2017-02" db="EMBL/GenBank/DDBJ databases">
        <title>Pseudomonas floridae sp. nov., a novel pathogenic bacterial species isolated from tomato.</title>
        <authorList>
            <person name="Timilsina S."/>
            <person name="Vallad G.E."/>
            <person name="Jones J.B."/>
        </authorList>
    </citation>
    <scope>NUCLEOTIDE SEQUENCE [LARGE SCALE GENOMIC DNA]</scope>
    <source>
        <strain evidence="2">GEV388</strain>
    </source>
</reference>
<keyword evidence="2" id="KW-1185">Reference proteome</keyword>
<dbReference type="OrthoDB" id="5704315at2"/>
<gene>
    <name evidence="1" type="ORF">BZK31_17745</name>
</gene>
<dbReference type="EMBL" id="MUIO01000072">
    <property type="protein sequence ID" value="ORC57904.1"/>
    <property type="molecule type" value="Genomic_DNA"/>
</dbReference>
<dbReference type="Proteomes" id="UP000192815">
    <property type="component" value="Unassembled WGS sequence"/>
</dbReference>
<comment type="caution">
    <text evidence="1">The sequence shown here is derived from an EMBL/GenBank/DDBJ whole genome shotgun (WGS) entry which is preliminary data.</text>
</comment>
<protein>
    <submittedName>
        <fullName evidence="1">Uncharacterized protein</fullName>
    </submittedName>
</protein>
<accession>A0A1X0N313</accession>
<evidence type="ECO:0000313" key="1">
    <source>
        <dbReference type="EMBL" id="ORC57904.1"/>
    </source>
</evidence>
<proteinExistence type="predicted"/>